<dbReference type="PANTHER" id="PTHR23135">
    <property type="entry name" value="MUR LIGASE FAMILY MEMBER"/>
    <property type="match status" value="1"/>
</dbReference>
<dbReference type="NCBIfam" id="NF001126">
    <property type="entry name" value="PRK00139.1-4"/>
    <property type="match status" value="1"/>
</dbReference>
<dbReference type="InterPro" id="IPR000713">
    <property type="entry name" value="Mur_ligase_N"/>
</dbReference>
<dbReference type="GO" id="GO:0051301">
    <property type="term" value="P:cell division"/>
    <property type="evidence" value="ECO:0007669"/>
    <property type="project" value="UniProtKB-KW"/>
</dbReference>
<dbReference type="InterPro" id="IPR005761">
    <property type="entry name" value="UDP-N-AcMur-Glu-dNH2Pim_ligase"/>
</dbReference>
<dbReference type="GO" id="GO:0008360">
    <property type="term" value="P:regulation of cell shape"/>
    <property type="evidence" value="ECO:0007669"/>
    <property type="project" value="UniProtKB-KW"/>
</dbReference>
<feature type="binding site" evidence="15">
    <location>
        <position position="180"/>
    </location>
    <ligand>
        <name>UDP-N-acetyl-alpha-D-muramoyl-L-alanyl-D-glutamate</name>
        <dbReference type="ChEBI" id="CHEBI:83900"/>
    </ligand>
</feature>
<evidence type="ECO:0000256" key="2">
    <source>
        <dbReference type="ARBA" id="ARBA00005898"/>
    </source>
</evidence>
<comment type="subcellular location">
    <subcellularLocation>
        <location evidence="15 16">Cytoplasm</location>
    </subcellularLocation>
</comment>
<dbReference type="Proteomes" id="UP000618460">
    <property type="component" value="Unassembled WGS sequence"/>
</dbReference>
<keyword evidence="15" id="KW-0547">Nucleotide-binding</keyword>
<keyword evidence="3 15" id="KW-0132">Cell division</keyword>
<dbReference type="InterPro" id="IPR035911">
    <property type="entry name" value="MurE/MurF_N"/>
</dbReference>
<evidence type="ECO:0000256" key="15">
    <source>
        <dbReference type="HAMAP-Rule" id="MF_00208"/>
    </source>
</evidence>
<gene>
    <name evidence="15 20" type="primary">murE</name>
    <name evidence="20" type="ORF">GCM10011351_03040</name>
</gene>
<evidence type="ECO:0000313" key="21">
    <source>
        <dbReference type="Proteomes" id="UP000618460"/>
    </source>
</evidence>
<evidence type="ECO:0000256" key="6">
    <source>
        <dbReference type="ARBA" id="ARBA00023306"/>
    </source>
</evidence>
<feature type="binding site" evidence="15">
    <location>
        <begin position="410"/>
        <end position="413"/>
    </location>
    <ligand>
        <name>meso-2,6-diaminopimelate</name>
        <dbReference type="ChEBI" id="CHEBI:57791"/>
    </ligand>
</feature>
<dbReference type="Pfam" id="PF02875">
    <property type="entry name" value="Mur_ligase_C"/>
    <property type="match status" value="1"/>
</dbReference>
<evidence type="ECO:0000256" key="10">
    <source>
        <dbReference type="ARBA" id="ARBA00066633"/>
    </source>
</evidence>
<comment type="catalytic activity">
    <reaction evidence="8 15">
        <text>UDP-N-acetyl-alpha-D-muramoyl-L-alanyl-D-glutamate + meso-2,6-diaminopimelate + ATP = UDP-N-acetyl-alpha-D-muramoyl-L-alanyl-gamma-D-glutamyl-meso-2,6-diaminopimelate + ADP + phosphate + H(+)</text>
        <dbReference type="Rhea" id="RHEA:23676"/>
        <dbReference type="ChEBI" id="CHEBI:15378"/>
        <dbReference type="ChEBI" id="CHEBI:30616"/>
        <dbReference type="ChEBI" id="CHEBI:43474"/>
        <dbReference type="ChEBI" id="CHEBI:57791"/>
        <dbReference type="ChEBI" id="CHEBI:83900"/>
        <dbReference type="ChEBI" id="CHEBI:83905"/>
        <dbReference type="ChEBI" id="CHEBI:456216"/>
        <dbReference type="EC" id="6.3.2.13"/>
    </reaction>
</comment>
<feature type="binding site" evidence="15">
    <location>
        <position position="32"/>
    </location>
    <ligand>
        <name>UDP-N-acetyl-alpha-D-muramoyl-L-alanyl-D-glutamate</name>
        <dbReference type="ChEBI" id="CHEBI:83900"/>
    </ligand>
</feature>
<evidence type="ECO:0000256" key="1">
    <source>
        <dbReference type="ARBA" id="ARBA00004752"/>
    </source>
</evidence>
<dbReference type="SUPFAM" id="SSF53244">
    <property type="entry name" value="MurD-like peptide ligases, peptide-binding domain"/>
    <property type="match status" value="1"/>
</dbReference>
<comment type="cofactor">
    <cofactor evidence="15">
        <name>Mg(2+)</name>
        <dbReference type="ChEBI" id="CHEBI:18420"/>
    </cofactor>
</comment>
<dbReference type="Gene3D" id="3.40.1190.10">
    <property type="entry name" value="Mur-like, catalytic domain"/>
    <property type="match status" value="1"/>
</dbReference>
<keyword evidence="15" id="KW-0460">Magnesium</keyword>
<dbReference type="Gene3D" id="3.90.190.20">
    <property type="entry name" value="Mur ligase, C-terminal domain"/>
    <property type="match status" value="1"/>
</dbReference>
<feature type="binding site" evidence="15">
    <location>
        <position position="152"/>
    </location>
    <ligand>
        <name>UDP-N-acetyl-alpha-D-muramoyl-L-alanyl-D-glutamate</name>
        <dbReference type="ChEBI" id="CHEBI:83900"/>
    </ligand>
</feature>
<dbReference type="PANTHER" id="PTHR23135:SF4">
    <property type="entry name" value="UDP-N-ACETYLMURAMOYL-L-ALANYL-D-GLUTAMATE--2,6-DIAMINOPIMELATE LIGASE MURE HOMOLOG, CHLOROPLASTIC"/>
    <property type="match status" value="1"/>
</dbReference>
<dbReference type="GO" id="GO:0005737">
    <property type="term" value="C:cytoplasm"/>
    <property type="evidence" value="ECO:0007669"/>
    <property type="project" value="UniProtKB-SubCell"/>
</dbReference>
<organism evidence="20 21">
    <name type="scientific">Paraliobacillus quinghaiensis</name>
    <dbReference type="NCBI Taxonomy" id="470815"/>
    <lineage>
        <taxon>Bacteria</taxon>
        <taxon>Bacillati</taxon>
        <taxon>Bacillota</taxon>
        <taxon>Bacilli</taxon>
        <taxon>Bacillales</taxon>
        <taxon>Bacillaceae</taxon>
        <taxon>Paraliobacillus</taxon>
    </lineage>
</organism>
<dbReference type="GO" id="GO:0071555">
    <property type="term" value="P:cell wall organization"/>
    <property type="evidence" value="ECO:0007669"/>
    <property type="project" value="UniProtKB-KW"/>
</dbReference>
<evidence type="ECO:0000259" key="17">
    <source>
        <dbReference type="Pfam" id="PF01225"/>
    </source>
</evidence>
<evidence type="ECO:0000256" key="8">
    <source>
        <dbReference type="ARBA" id="ARBA00050251"/>
    </source>
</evidence>
<keyword evidence="15 20" id="KW-0436">Ligase</keyword>
<comment type="caution">
    <text evidence="20">The sequence shown here is derived from an EMBL/GenBank/DDBJ whole genome shotgun (WGS) entry which is preliminary data.</text>
</comment>
<comment type="similarity">
    <text evidence="2 15">Belongs to the MurCDEF family. MurE subfamily.</text>
</comment>
<evidence type="ECO:0000256" key="4">
    <source>
        <dbReference type="ARBA" id="ARBA00022960"/>
    </source>
</evidence>
<dbReference type="NCBIfam" id="NF001124">
    <property type="entry name" value="PRK00139.1-2"/>
    <property type="match status" value="1"/>
</dbReference>
<sequence>MKRLVDVLAILPTYQVNQAISDISMNGLTIDSRQVKSGDLFICIEGYTVDGHDFVKQAEANGACAIVAQKALNETNIPVIYVRDTVRILALLANSYYDMPTNDLQLIGVTGTNGKTSVTNLLDDIFKLDKRVTGSIGTIQMKIADTIHEVSNTTPEASFLQKSFRNMVDQGVKTAIMEVSSHALEIGRVNGCDFNIAIFTNLSQDHLDYHGDMPSYFQAKSRLFRQLGNRYDPDNPKYAVINLDDAYSENFIHATTQPVVTYGIEQKADVSASQIKLEANGTTFILETFYGNITIKSKLIGKFSIYNMLAAATASLLAGVPLETVKEALENTTGVRGRFEPVLAGQPFGVIVDYAHTPDSLENVLQTMQGFVKGKIYVVVGCGGDRDRTKRPLMAQIASKYADYAFYTSDNPRSEDPDSIIADMVTGLEATNYEVIIDREKAIKKSITSASENDMILIAGKGHETYQIIGTEIVDFDDRAVATEAIKQYL</sequence>
<dbReference type="InterPro" id="IPR013221">
    <property type="entry name" value="Mur_ligase_cen"/>
</dbReference>
<dbReference type="GO" id="GO:0005524">
    <property type="term" value="F:ATP binding"/>
    <property type="evidence" value="ECO:0007669"/>
    <property type="project" value="UniProtKB-UniRule"/>
</dbReference>
<evidence type="ECO:0000259" key="18">
    <source>
        <dbReference type="Pfam" id="PF02875"/>
    </source>
</evidence>
<comment type="PTM">
    <text evidence="15">Carboxylation is probably crucial for Mg(2+) binding and, consequently, for the gamma-phosphate positioning of ATP.</text>
</comment>
<comment type="function">
    <text evidence="9 15">Catalyzes the addition of meso-diaminopimelic acid to the nucleotide precursor UDP-N-acetylmuramoyl-L-alanyl-D-glutamate (UMAG) in the biosynthesis of bacterial cell-wall peptidoglycan.</text>
</comment>
<dbReference type="NCBIfam" id="TIGR01085">
    <property type="entry name" value="murE"/>
    <property type="match status" value="1"/>
</dbReference>
<evidence type="ECO:0000256" key="14">
    <source>
        <dbReference type="ARBA" id="ARBA00081560"/>
    </source>
</evidence>
<dbReference type="GO" id="GO:0008765">
    <property type="term" value="F:UDP-N-acetylmuramoylalanyl-D-glutamate-2,6-diaminopimelate ligase activity"/>
    <property type="evidence" value="ECO:0007669"/>
    <property type="project" value="UniProtKB-UniRule"/>
</dbReference>
<evidence type="ECO:0000256" key="5">
    <source>
        <dbReference type="ARBA" id="ARBA00022984"/>
    </source>
</evidence>
<feature type="binding site" evidence="15">
    <location>
        <position position="386"/>
    </location>
    <ligand>
        <name>meso-2,6-diaminopimelate</name>
        <dbReference type="ChEBI" id="CHEBI:57791"/>
    </ligand>
</feature>
<dbReference type="SUPFAM" id="SSF53623">
    <property type="entry name" value="MurD-like peptide ligases, catalytic domain"/>
    <property type="match status" value="1"/>
</dbReference>
<evidence type="ECO:0000256" key="13">
    <source>
        <dbReference type="ARBA" id="ARBA00076158"/>
    </source>
</evidence>
<dbReference type="EMBL" id="BMLG01000001">
    <property type="protein sequence ID" value="GGM20573.1"/>
    <property type="molecule type" value="Genomic_DNA"/>
</dbReference>
<dbReference type="FunFam" id="3.90.190.20:FF:000006">
    <property type="entry name" value="UDP-N-acetylmuramoyl-L-alanyl-D-glutamate--2,6-diaminopimelate ligase"/>
    <property type="match status" value="1"/>
</dbReference>
<dbReference type="InterPro" id="IPR004101">
    <property type="entry name" value="Mur_ligase_C"/>
</dbReference>
<feature type="domain" description="Mur ligase central" evidence="19">
    <location>
        <begin position="109"/>
        <end position="314"/>
    </location>
</feature>
<keyword evidence="4 15" id="KW-0133">Cell shape</keyword>
<feature type="binding site" evidence="15">
    <location>
        <begin position="111"/>
        <end position="117"/>
    </location>
    <ligand>
        <name>ATP</name>
        <dbReference type="ChEBI" id="CHEBI:30616"/>
    </ligand>
</feature>
<keyword evidence="7 15" id="KW-0961">Cell wall biogenesis/degradation</keyword>
<evidence type="ECO:0000256" key="7">
    <source>
        <dbReference type="ARBA" id="ARBA00023316"/>
    </source>
</evidence>
<evidence type="ECO:0000256" key="9">
    <source>
        <dbReference type="ARBA" id="ARBA00056782"/>
    </source>
</evidence>
<feature type="domain" description="Mur ligase N-terminal catalytic" evidence="17">
    <location>
        <begin position="26"/>
        <end position="97"/>
    </location>
</feature>
<feature type="binding site" evidence="15">
    <location>
        <position position="464"/>
    </location>
    <ligand>
        <name>meso-2,6-diaminopimelate</name>
        <dbReference type="ChEBI" id="CHEBI:57791"/>
    </ligand>
</feature>
<keyword evidence="6 15" id="KW-0131">Cell cycle</keyword>
<reference evidence="20" key="1">
    <citation type="journal article" date="2014" name="Int. J. Syst. Evol. Microbiol.">
        <title>Complete genome sequence of Corynebacterium casei LMG S-19264T (=DSM 44701T), isolated from a smear-ripened cheese.</title>
        <authorList>
            <consortium name="US DOE Joint Genome Institute (JGI-PGF)"/>
            <person name="Walter F."/>
            <person name="Albersmeier A."/>
            <person name="Kalinowski J."/>
            <person name="Ruckert C."/>
        </authorList>
    </citation>
    <scope>NUCLEOTIDE SEQUENCE</scope>
    <source>
        <strain evidence="20">CGMCC 1.6333</strain>
    </source>
</reference>
<keyword evidence="15" id="KW-0963">Cytoplasm</keyword>
<name>A0A917WQ24_9BACI</name>
<dbReference type="InterPro" id="IPR036615">
    <property type="entry name" value="Mur_ligase_C_dom_sf"/>
</dbReference>
<dbReference type="AlphaFoldDB" id="A0A917WQ24"/>
<comment type="caution">
    <text evidence="15">Lacks conserved residue(s) required for the propagation of feature annotation.</text>
</comment>
<keyword evidence="5 15" id="KW-0573">Peptidoglycan synthesis</keyword>
<proteinExistence type="inferred from homology"/>
<dbReference type="Gene3D" id="3.40.1390.10">
    <property type="entry name" value="MurE/MurF, N-terminal domain"/>
    <property type="match status" value="1"/>
</dbReference>
<feature type="binding site" evidence="15">
    <location>
        <position position="188"/>
    </location>
    <ligand>
        <name>UDP-N-acetyl-alpha-D-muramoyl-L-alanyl-D-glutamate</name>
        <dbReference type="ChEBI" id="CHEBI:83900"/>
    </ligand>
</feature>
<reference evidence="20" key="2">
    <citation type="submission" date="2020-09" db="EMBL/GenBank/DDBJ databases">
        <authorList>
            <person name="Sun Q."/>
            <person name="Zhou Y."/>
        </authorList>
    </citation>
    <scope>NUCLEOTIDE SEQUENCE</scope>
    <source>
        <strain evidence="20">CGMCC 1.6333</strain>
    </source>
</reference>
<accession>A0A917WQ24</accession>
<evidence type="ECO:0000256" key="12">
    <source>
        <dbReference type="ARBA" id="ARBA00075482"/>
    </source>
</evidence>
<feature type="domain" description="Mur ligase C-terminal" evidence="18">
    <location>
        <begin position="337"/>
        <end position="462"/>
    </location>
</feature>
<dbReference type="HAMAP" id="MF_00208">
    <property type="entry name" value="MurE"/>
    <property type="match status" value="1"/>
</dbReference>
<evidence type="ECO:0000256" key="11">
    <source>
        <dbReference type="ARBA" id="ARBA00072883"/>
    </source>
</evidence>
<protein>
    <recommendedName>
        <fullName evidence="11 15">UDP-N-acetylmuramoyl-L-alanyl-D-glutamate--2,6-diaminopimelate ligase</fullName>
        <ecNumber evidence="10 15">6.3.2.13</ecNumber>
    </recommendedName>
    <alternativeName>
        <fullName evidence="12 15">Meso-A2pm-adding enzyme</fullName>
    </alternativeName>
    <alternativeName>
        <fullName evidence="13 15">Meso-diaminopimelate-adding enzyme</fullName>
    </alternativeName>
    <alternativeName>
        <fullName evidence="14 15">UDP-MurNAc-L-Ala-D-Glu:meso-diaminopimelate ligase</fullName>
    </alternativeName>
    <alternativeName>
        <fullName evidence="15">UDP-MurNAc-tripeptide synthetase</fullName>
    </alternativeName>
    <alternativeName>
        <fullName evidence="15">UDP-N-acetylmuramyl-tripeptide synthetase</fullName>
    </alternativeName>
</protein>
<keyword evidence="21" id="KW-1185">Reference proteome</keyword>
<dbReference type="GO" id="GO:0000287">
    <property type="term" value="F:magnesium ion binding"/>
    <property type="evidence" value="ECO:0007669"/>
    <property type="project" value="UniProtKB-UniRule"/>
</dbReference>
<keyword evidence="15" id="KW-0067">ATP-binding</keyword>
<evidence type="ECO:0000256" key="3">
    <source>
        <dbReference type="ARBA" id="ARBA00022618"/>
    </source>
</evidence>
<feature type="binding site" evidence="15">
    <location>
        <position position="460"/>
    </location>
    <ligand>
        <name>meso-2,6-diaminopimelate</name>
        <dbReference type="ChEBI" id="CHEBI:57791"/>
    </ligand>
</feature>
<evidence type="ECO:0000259" key="19">
    <source>
        <dbReference type="Pfam" id="PF08245"/>
    </source>
</evidence>
<feature type="binding site" evidence="15">
    <location>
        <begin position="153"/>
        <end position="154"/>
    </location>
    <ligand>
        <name>UDP-N-acetyl-alpha-D-muramoyl-L-alanyl-D-glutamate</name>
        <dbReference type="ChEBI" id="CHEBI:83900"/>
    </ligand>
</feature>
<dbReference type="InterPro" id="IPR036565">
    <property type="entry name" value="Mur-like_cat_sf"/>
</dbReference>
<dbReference type="GO" id="GO:0009252">
    <property type="term" value="P:peptidoglycan biosynthetic process"/>
    <property type="evidence" value="ECO:0007669"/>
    <property type="project" value="UniProtKB-UniRule"/>
</dbReference>
<dbReference type="EC" id="6.3.2.13" evidence="10 15"/>
<evidence type="ECO:0000313" key="20">
    <source>
        <dbReference type="EMBL" id="GGM20573.1"/>
    </source>
</evidence>
<dbReference type="Pfam" id="PF08245">
    <property type="entry name" value="Mur_ligase_M"/>
    <property type="match status" value="1"/>
</dbReference>
<dbReference type="SUPFAM" id="SSF63418">
    <property type="entry name" value="MurE/MurF N-terminal domain"/>
    <property type="match status" value="1"/>
</dbReference>
<dbReference type="Pfam" id="PF01225">
    <property type="entry name" value="Mur_ligase"/>
    <property type="match status" value="1"/>
</dbReference>
<comment type="pathway">
    <text evidence="1 15 16">Cell wall biogenesis; peptidoglycan biosynthesis.</text>
</comment>
<feature type="modified residue" description="N6-carboxylysine" evidence="15">
    <location>
        <position position="220"/>
    </location>
</feature>
<feature type="short sequence motif" description="Meso-diaminopimelate recognition motif" evidence="15">
    <location>
        <begin position="410"/>
        <end position="413"/>
    </location>
</feature>
<evidence type="ECO:0000256" key="16">
    <source>
        <dbReference type="RuleBase" id="RU004135"/>
    </source>
</evidence>